<keyword evidence="4" id="KW-1185">Reference proteome</keyword>
<dbReference type="InterPro" id="IPR016181">
    <property type="entry name" value="Acyl_CoA_acyltransferase"/>
</dbReference>
<evidence type="ECO:0000313" key="4">
    <source>
        <dbReference type="Proteomes" id="UP001213623"/>
    </source>
</evidence>
<dbReference type="Gene3D" id="3.40.630.30">
    <property type="match status" value="1"/>
</dbReference>
<organism evidence="3 4">
    <name type="scientific">Malassezia nana</name>
    <dbReference type="NCBI Taxonomy" id="180528"/>
    <lineage>
        <taxon>Eukaryota</taxon>
        <taxon>Fungi</taxon>
        <taxon>Dikarya</taxon>
        <taxon>Basidiomycota</taxon>
        <taxon>Ustilaginomycotina</taxon>
        <taxon>Malasseziomycetes</taxon>
        <taxon>Malasseziales</taxon>
        <taxon>Malasseziaceae</taxon>
        <taxon>Malassezia</taxon>
    </lineage>
</organism>
<dbReference type="Pfam" id="PF01145">
    <property type="entry name" value="Band_7"/>
    <property type="match status" value="1"/>
</dbReference>
<dbReference type="InterPro" id="IPR036013">
    <property type="entry name" value="Band_7/SPFH_dom_sf"/>
</dbReference>
<dbReference type="Pfam" id="PF13302">
    <property type="entry name" value="Acetyltransf_3"/>
    <property type="match status" value="1"/>
</dbReference>
<dbReference type="GO" id="GO:0000423">
    <property type="term" value="P:mitophagy"/>
    <property type="evidence" value="ECO:0007669"/>
    <property type="project" value="UniProtKB-ARBA"/>
</dbReference>
<accession>A0AAF0J132</accession>
<dbReference type="SMART" id="SM00244">
    <property type="entry name" value="PHB"/>
    <property type="match status" value="1"/>
</dbReference>
<proteinExistence type="inferred from homology"/>
<dbReference type="AlphaFoldDB" id="A0AAF0J132"/>
<dbReference type="InterPro" id="IPR001107">
    <property type="entry name" value="Band_7"/>
</dbReference>
<dbReference type="PANTHER" id="PTHR23222">
    <property type="entry name" value="PROHIBITIN"/>
    <property type="match status" value="1"/>
</dbReference>
<dbReference type="GO" id="GO:0016747">
    <property type="term" value="F:acyltransferase activity, transferring groups other than amino-acyl groups"/>
    <property type="evidence" value="ECO:0007669"/>
    <property type="project" value="InterPro"/>
</dbReference>
<evidence type="ECO:0000256" key="1">
    <source>
        <dbReference type="ARBA" id="ARBA00009658"/>
    </source>
</evidence>
<feature type="domain" description="Band 7" evidence="2">
    <location>
        <begin position="25"/>
        <end position="186"/>
    </location>
</feature>
<dbReference type="FunFam" id="3.30.479.30:FF:000001">
    <property type="entry name" value="Prohibitin 2"/>
    <property type="match status" value="1"/>
</dbReference>
<dbReference type="CDD" id="cd03401">
    <property type="entry name" value="SPFH_prohibitin"/>
    <property type="match status" value="1"/>
</dbReference>
<dbReference type="PANTHER" id="PTHR23222:SF0">
    <property type="entry name" value="PROHIBITIN 1"/>
    <property type="match status" value="1"/>
</dbReference>
<dbReference type="EMBL" id="CP119892">
    <property type="protein sequence ID" value="WFD25524.1"/>
    <property type="molecule type" value="Genomic_DNA"/>
</dbReference>
<dbReference type="SUPFAM" id="SSF117892">
    <property type="entry name" value="Band 7/SPFH domain"/>
    <property type="match status" value="1"/>
</dbReference>
<name>A0AAF0J132_9BASI</name>
<comment type="similarity">
    <text evidence="1">Belongs to the prohibitin family.</text>
</comment>
<evidence type="ECO:0000313" key="3">
    <source>
        <dbReference type="EMBL" id="WFD25524.1"/>
    </source>
</evidence>
<dbReference type="InterPro" id="IPR000163">
    <property type="entry name" value="Prohibitin"/>
</dbReference>
<dbReference type="GO" id="GO:0007005">
    <property type="term" value="P:mitochondrion organization"/>
    <property type="evidence" value="ECO:0007669"/>
    <property type="project" value="TreeGrafter"/>
</dbReference>
<dbReference type="Gene3D" id="3.30.479.30">
    <property type="entry name" value="Band 7 domain"/>
    <property type="match status" value="1"/>
</dbReference>
<dbReference type="Proteomes" id="UP001213623">
    <property type="component" value="Chromosome 1"/>
</dbReference>
<dbReference type="PRINTS" id="PR00679">
    <property type="entry name" value="PROHIBITIN"/>
</dbReference>
<sequence length="473" mass="53285">MNTATNFLSRFAVPLGISALAIQASMYDVPGGYRAVMFDRFTGVKERATSEGTHFLIPWLQRAILYDVRIKPRTISTTTGSKDLQMVTLSLRVLSRPDVGHLPKIYQSLGLDYDERVLPSIGNEVLKATVAQFDAAELITQREVVSARIREDLLNRAREFHIVLEDVSITHLTFGQEFTKAVEQKQIAQQDAERAKFVVEKAEQERQASVIRAEGEAEGAALITRALDKAGDGLLTVRRIEASQQIAKTLSGAKNVSYLPSSGNILLGSFKSSRLGRHASSLGPMRLNEHTVLRGERVVLVPYRREHVETYHAWMQDPALQAQTASEPLTLEEEYAMQQSWRDDDDKLTFIVLVLPHDVPLDADAPLLVSVCPMVGDVNVFLSQRYNDDDTTPCLYAEMEVMIAERVWRRRGLAREALQMLLHYITHEAHAPFPLDPVRLFARISMDNTASKALFEQLGFQTRWNCLSWILRV</sequence>
<protein>
    <submittedName>
        <fullName evidence="3">Prohibitin-1, subunit of the prohibitin complex (Phb1p-Phb2p)</fullName>
    </submittedName>
</protein>
<dbReference type="SUPFAM" id="SSF55729">
    <property type="entry name" value="Acyl-CoA N-acyltransferases (Nat)"/>
    <property type="match status" value="1"/>
</dbReference>
<dbReference type="InterPro" id="IPR000182">
    <property type="entry name" value="GNAT_dom"/>
</dbReference>
<reference evidence="3" key="1">
    <citation type="submission" date="2023-03" db="EMBL/GenBank/DDBJ databases">
        <title>Mating type loci evolution in Malassezia.</title>
        <authorList>
            <person name="Coelho M.A."/>
        </authorList>
    </citation>
    <scope>NUCLEOTIDE SEQUENCE</scope>
    <source>
        <strain evidence="3">CBS 9557</strain>
    </source>
</reference>
<dbReference type="GO" id="GO:0005739">
    <property type="term" value="C:mitochondrion"/>
    <property type="evidence" value="ECO:0007669"/>
    <property type="project" value="TreeGrafter"/>
</dbReference>
<gene>
    <name evidence="3" type="primary">PHB1</name>
    <name evidence="3" type="ORF">MNAN1_000484</name>
</gene>
<evidence type="ECO:0000259" key="2">
    <source>
        <dbReference type="SMART" id="SM00244"/>
    </source>
</evidence>
<dbReference type="GO" id="GO:0016020">
    <property type="term" value="C:membrane"/>
    <property type="evidence" value="ECO:0007669"/>
    <property type="project" value="InterPro"/>
</dbReference>